<proteinExistence type="predicted"/>
<dbReference type="Proteomes" id="UP000018958">
    <property type="component" value="Unassembled WGS sequence"/>
</dbReference>
<protein>
    <submittedName>
        <fullName evidence="1">Uncharacterized protein</fullName>
    </submittedName>
</protein>
<organism evidence="1 2">
    <name type="scientific">Phytophthora nicotianae CJ01A1</name>
    <dbReference type="NCBI Taxonomy" id="1317063"/>
    <lineage>
        <taxon>Eukaryota</taxon>
        <taxon>Sar</taxon>
        <taxon>Stramenopiles</taxon>
        <taxon>Oomycota</taxon>
        <taxon>Peronosporomycetes</taxon>
        <taxon>Peronosporales</taxon>
        <taxon>Peronosporaceae</taxon>
        <taxon>Phytophthora</taxon>
    </lineage>
</organism>
<accession>W2XIB8</accession>
<dbReference type="EMBL" id="ANIX01000998">
    <property type="protein sequence ID" value="ETP22153.1"/>
    <property type="molecule type" value="Genomic_DNA"/>
</dbReference>
<dbReference type="AlphaFoldDB" id="W2XIB8"/>
<reference evidence="1 2" key="1">
    <citation type="submission" date="2013-11" db="EMBL/GenBank/DDBJ databases">
        <title>The Genome Sequence of Phytophthora parasitica CJ01A1.</title>
        <authorList>
            <consortium name="The Broad Institute Genomics Platform"/>
            <person name="Russ C."/>
            <person name="Tyler B."/>
            <person name="Panabieres F."/>
            <person name="Shan W."/>
            <person name="Tripathy S."/>
            <person name="Grunwald N."/>
            <person name="Machado M."/>
            <person name="Johnson C.S."/>
            <person name="Walker B."/>
            <person name="Young S.K."/>
            <person name="Zeng Q."/>
            <person name="Gargeya S."/>
            <person name="Fitzgerald M."/>
            <person name="Haas B."/>
            <person name="Abouelleil A."/>
            <person name="Allen A.W."/>
            <person name="Alvarado L."/>
            <person name="Arachchi H.M."/>
            <person name="Berlin A.M."/>
            <person name="Chapman S.B."/>
            <person name="Gainer-Dewar J."/>
            <person name="Goldberg J."/>
            <person name="Griggs A."/>
            <person name="Gujja S."/>
            <person name="Hansen M."/>
            <person name="Howarth C."/>
            <person name="Imamovic A."/>
            <person name="Ireland A."/>
            <person name="Larimer J."/>
            <person name="McCowan C."/>
            <person name="Murphy C."/>
            <person name="Pearson M."/>
            <person name="Poon T.W."/>
            <person name="Priest M."/>
            <person name="Roberts A."/>
            <person name="Saif S."/>
            <person name="Shea T."/>
            <person name="Sisk P."/>
            <person name="Sykes S."/>
            <person name="Wortman J."/>
            <person name="Nusbaum C."/>
            <person name="Birren B."/>
        </authorList>
    </citation>
    <scope>NUCLEOTIDE SEQUENCE [LARGE SCALE GENOMIC DNA]</scope>
    <source>
        <strain evidence="1 2">CJ01A1</strain>
    </source>
</reference>
<evidence type="ECO:0000313" key="1">
    <source>
        <dbReference type="EMBL" id="ETP22153.1"/>
    </source>
</evidence>
<dbReference type="OrthoDB" id="120324at2759"/>
<evidence type="ECO:0000313" key="2">
    <source>
        <dbReference type="Proteomes" id="UP000018958"/>
    </source>
</evidence>
<sequence>MRDALIVVVNSPTALRLTAQASYPRFLKKAIKIANVVLNHNKYFELELNTDNTTRRNLRDVKMEFRQPEK</sequence>
<name>W2XIB8_PHYNI</name>
<gene>
    <name evidence="1" type="ORF">F441_04478</name>
</gene>
<comment type="caution">
    <text evidence="1">The sequence shown here is derived from an EMBL/GenBank/DDBJ whole genome shotgun (WGS) entry which is preliminary data.</text>
</comment>